<dbReference type="RefSeq" id="WP_155696420.1">
    <property type="nucleotide sequence ID" value="NZ_WOCD01000005.1"/>
</dbReference>
<evidence type="ECO:0000256" key="1">
    <source>
        <dbReference type="SAM" id="Phobius"/>
    </source>
</evidence>
<reference evidence="2 3" key="1">
    <citation type="submission" date="2019-11" db="EMBL/GenBank/DDBJ databases">
        <title>P. haliotis isolates from Z. marina roots.</title>
        <authorList>
            <person name="Cohen M."/>
            <person name="Jospin G."/>
            <person name="Eisen J.A."/>
            <person name="Coil D.A."/>
        </authorList>
    </citation>
    <scope>NUCLEOTIDE SEQUENCE [LARGE SCALE GENOMIC DNA]</scope>
    <source>
        <strain evidence="2 3">UCD-MCMsp1aY</strain>
    </source>
</reference>
<sequence length="156" mass="17326">MHTKNLKTIFVIGIIAAIAFILIQPLFGMLTLTSRHAFAYVNIGNYSETAALILSWFVHISVSVFYAFISSVIFSFNSSSTVNTGQVVILGWLTTLTATPANEWVVKFVTKGQWAELSSLSALNTQIGPKLWLHILFFALVVGLLMTAKRFNRVRL</sequence>
<keyword evidence="3" id="KW-1185">Reference proteome</keyword>
<feature type="transmembrane region" description="Helical" evidence="1">
    <location>
        <begin position="51"/>
        <end position="74"/>
    </location>
</feature>
<feature type="transmembrane region" description="Helical" evidence="1">
    <location>
        <begin position="6"/>
        <end position="30"/>
    </location>
</feature>
<evidence type="ECO:0000313" key="2">
    <source>
        <dbReference type="EMBL" id="MUH73221.1"/>
    </source>
</evidence>
<protein>
    <submittedName>
        <fullName evidence="2">Uncharacterized protein</fullName>
    </submittedName>
</protein>
<gene>
    <name evidence="2" type="ORF">GNP35_12450</name>
</gene>
<dbReference type="AlphaFoldDB" id="A0A6N8FG36"/>
<keyword evidence="1" id="KW-0472">Membrane</keyword>
<organism evidence="2 3">
    <name type="scientific">Psychrosphaera haliotis</name>
    <dbReference type="NCBI Taxonomy" id="555083"/>
    <lineage>
        <taxon>Bacteria</taxon>
        <taxon>Pseudomonadati</taxon>
        <taxon>Pseudomonadota</taxon>
        <taxon>Gammaproteobacteria</taxon>
        <taxon>Alteromonadales</taxon>
        <taxon>Pseudoalteromonadaceae</taxon>
        <taxon>Psychrosphaera</taxon>
    </lineage>
</organism>
<dbReference type="OrthoDB" id="5624945at2"/>
<evidence type="ECO:0000313" key="3">
    <source>
        <dbReference type="Proteomes" id="UP000439994"/>
    </source>
</evidence>
<accession>A0A6N8FG36</accession>
<keyword evidence="1" id="KW-0812">Transmembrane</keyword>
<proteinExistence type="predicted"/>
<feature type="transmembrane region" description="Helical" evidence="1">
    <location>
        <begin position="131"/>
        <end position="148"/>
    </location>
</feature>
<comment type="caution">
    <text evidence="2">The sequence shown here is derived from an EMBL/GenBank/DDBJ whole genome shotgun (WGS) entry which is preliminary data.</text>
</comment>
<keyword evidence="1" id="KW-1133">Transmembrane helix</keyword>
<name>A0A6N8FG36_9GAMM</name>
<dbReference type="Proteomes" id="UP000439994">
    <property type="component" value="Unassembled WGS sequence"/>
</dbReference>
<dbReference type="EMBL" id="WOCD01000005">
    <property type="protein sequence ID" value="MUH73221.1"/>
    <property type="molecule type" value="Genomic_DNA"/>
</dbReference>